<dbReference type="OrthoDB" id="3203574at2759"/>
<gene>
    <name evidence="1" type="ORF">WOLCODRAFT_109612</name>
</gene>
<dbReference type="EMBL" id="KB467909">
    <property type="protein sequence ID" value="PCH37124.1"/>
    <property type="molecule type" value="Genomic_DNA"/>
</dbReference>
<sequence length="181" mass="19454">MLPTPSSSQGLTQQYASSHSFTSLNYPDISNGFITSSQPFSSQSSLHSIGSQAADPNSPEAFRQNVQLVLVHVNRVQSLARSALAGIEHAYHPGINPNQTTADMAALYQVLQSLADILRQTGVGALSLNPPDLANPPQEELLINDATRAIQALYERYKQVQESAGVVASLLNVTDQAGRRQ</sequence>
<accession>A0A2H3JKE0</accession>
<organism evidence="1 2">
    <name type="scientific">Wolfiporia cocos (strain MD-104)</name>
    <name type="common">Brown rot fungus</name>
    <dbReference type="NCBI Taxonomy" id="742152"/>
    <lineage>
        <taxon>Eukaryota</taxon>
        <taxon>Fungi</taxon>
        <taxon>Dikarya</taxon>
        <taxon>Basidiomycota</taxon>
        <taxon>Agaricomycotina</taxon>
        <taxon>Agaricomycetes</taxon>
        <taxon>Polyporales</taxon>
        <taxon>Phaeolaceae</taxon>
        <taxon>Wolfiporia</taxon>
    </lineage>
</organism>
<evidence type="ECO:0000313" key="2">
    <source>
        <dbReference type="Proteomes" id="UP000218811"/>
    </source>
</evidence>
<name>A0A2H3JKE0_WOLCO</name>
<dbReference type="Proteomes" id="UP000218811">
    <property type="component" value="Unassembled WGS sequence"/>
</dbReference>
<dbReference type="OMA" id="AGIQNAY"/>
<proteinExistence type="predicted"/>
<protein>
    <submittedName>
        <fullName evidence="1">Uncharacterized protein</fullName>
    </submittedName>
</protein>
<dbReference type="AlphaFoldDB" id="A0A2H3JKE0"/>
<reference evidence="1 2" key="1">
    <citation type="journal article" date="2012" name="Science">
        <title>The Paleozoic origin of enzymatic lignin decomposition reconstructed from 31 fungal genomes.</title>
        <authorList>
            <person name="Floudas D."/>
            <person name="Binder M."/>
            <person name="Riley R."/>
            <person name="Barry K."/>
            <person name="Blanchette R.A."/>
            <person name="Henrissat B."/>
            <person name="Martinez A.T."/>
            <person name="Otillar R."/>
            <person name="Spatafora J.W."/>
            <person name="Yadav J.S."/>
            <person name="Aerts A."/>
            <person name="Benoit I."/>
            <person name="Boyd A."/>
            <person name="Carlson A."/>
            <person name="Copeland A."/>
            <person name="Coutinho P.M."/>
            <person name="de Vries R.P."/>
            <person name="Ferreira P."/>
            <person name="Findley K."/>
            <person name="Foster B."/>
            <person name="Gaskell J."/>
            <person name="Glotzer D."/>
            <person name="Gorecki P."/>
            <person name="Heitman J."/>
            <person name="Hesse C."/>
            <person name="Hori C."/>
            <person name="Igarashi K."/>
            <person name="Jurgens J.A."/>
            <person name="Kallen N."/>
            <person name="Kersten P."/>
            <person name="Kohler A."/>
            <person name="Kuees U."/>
            <person name="Kumar T.K.A."/>
            <person name="Kuo A."/>
            <person name="LaButti K."/>
            <person name="Larrondo L.F."/>
            <person name="Lindquist E."/>
            <person name="Ling A."/>
            <person name="Lombard V."/>
            <person name="Lucas S."/>
            <person name="Lundell T."/>
            <person name="Martin R."/>
            <person name="McLaughlin D.J."/>
            <person name="Morgenstern I."/>
            <person name="Morin E."/>
            <person name="Murat C."/>
            <person name="Nagy L.G."/>
            <person name="Nolan M."/>
            <person name="Ohm R.A."/>
            <person name="Patyshakuliyeva A."/>
            <person name="Rokas A."/>
            <person name="Ruiz-Duenas F.J."/>
            <person name="Sabat G."/>
            <person name="Salamov A."/>
            <person name="Samejima M."/>
            <person name="Schmutz J."/>
            <person name="Slot J.C."/>
            <person name="St John F."/>
            <person name="Stenlid J."/>
            <person name="Sun H."/>
            <person name="Sun S."/>
            <person name="Syed K."/>
            <person name="Tsang A."/>
            <person name="Wiebenga A."/>
            <person name="Young D."/>
            <person name="Pisabarro A."/>
            <person name="Eastwood D.C."/>
            <person name="Martin F."/>
            <person name="Cullen D."/>
            <person name="Grigoriev I.V."/>
            <person name="Hibbett D.S."/>
        </authorList>
    </citation>
    <scope>NUCLEOTIDE SEQUENCE [LARGE SCALE GENOMIC DNA]</scope>
    <source>
        <strain evidence="1 2">MD-104</strain>
    </source>
</reference>
<keyword evidence="2" id="KW-1185">Reference proteome</keyword>
<evidence type="ECO:0000313" key="1">
    <source>
        <dbReference type="EMBL" id="PCH37124.1"/>
    </source>
</evidence>